<dbReference type="Proteomes" id="UP000095286">
    <property type="component" value="Unplaced"/>
</dbReference>
<name>A0AC35U6I3_9BILA</name>
<protein>
    <submittedName>
        <fullName evidence="2">Tyrosinase_Cu-bd domain-containing protein</fullName>
    </submittedName>
</protein>
<proteinExistence type="predicted"/>
<dbReference type="WBParaSite" id="RSKR_0000825800.1">
    <property type="protein sequence ID" value="RSKR_0000825800.1"/>
    <property type="gene ID" value="RSKR_0000825800"/>
</dbReference>
<evidence type="ECO:0000313" key="2">
    <source>
        <dbReference type="WBParaSite" id="RSKR_0000825800.1"/>
    </source>
</evidence>
<organism evidence="1 2">
    <name type="scientific">Rhabditophanes sp. KR3021</name>
    <dbReference type="NCBI Taxonomy" id="114890"/>
    <lineage>
        <taxon>Eukaryota</taxon>
        <taxon>Metazoa</taxon>
        <taxon>Ecdysozoa</taxon>
        <taxon>Nematoda</taxon>
        <taxon>Chromadorea</taxon>
        <taxon>Rhabditida</taxon>
        <taxon>Tylenchina</taxon>
        <taxon>Panagrolaimomorpha</taxon>
        <taxon>Strongyloidoidea</taxon>
        <taxon>Alloionematidae</taxon>
        <taxon>Rhabditophanes</taxon>
    </lineage>
</organism>
<evidence type="ECO:0000313" key="1">
    <source>
        <dbReference type="Proteomes" id="UP000095286"/>
    </source>
</evidence>
<reference evidence="2" key="1">
    <citation type="submission" date="2016-11" db="UniProtKB">
        <authorList>
            <consortium name="WormBaseParasite"/>
        </authorList>
    </citation>
    <scope>IDENTIFICATION</scope>
    <source>
        <strain evidence="2">KR3021</strain>
    </source>
</reference>
<sequence length="676" mass="79110">MKVVYKRTKRGILENIGQKVVRKEYRMMSDEERREVHKAMNRLKTLTIDNITLWDLHTLIHYPDSALAAHWGPAFLPYHREFLRQFETALQNENPLVAMPYWDSTLDCDLPDPSDSIMWTDDFMGNGNGYVKTGAFKDWSTNSIMPLSSVPIQKLFRYTGGRHQDRLLSEDDIKWILNRKAYKDLTFCHDKTFESMHGLSHVWVGGFMFVIRVSPNDPMFYMHHAFIDSVWERFRQSKQNRYQRENDYAENICYDKHSFDSQMHPFSLKNKDGLSNDYTDYWYEYKNVKHCDSKNPVCEDTPYYWCDTKVWRCKSKIRLGGNCKGLEDQLPCYKSTCLEGKCKLQNSNGNGMDRIEKTLNNVVWAKTLLLNRNYEPIMNPLGHITITDEYNLFNETSFIERAAKFPEYPGTIYMALPKPASGFTHILNLIARDEYGNYCQSYCYNITAAIYQVCDSIIKMNVRMDKDTNNIAYTHSLMSRKYLDIDFGNHPSKWYIQSPDMIFACHSKRIDVEKLNKSLKSLVTFPVPNDETVWFRIELQQKMSSKTNLENLEITVIDEKNPYYNWKESVKKIRSPFDYNTILVRAPNPYRIGRGVSVKILPILDGQIVNCAAKCSKGSYIKNGTCTDQVYLHFNKEYSDENVFTSSENVMNLIGWKMVGHPSKWQLTMPYLTLIC</sequence>
<accession>A0AC35U6I3</accession>